<evidence type="ECO:0000313" key="1">
    <source>
        <dbReference type="EMBL" id="AVP97177.1"/>
    </source>
</evidence>
<reference evidence="1 2" key="2">
    <citation type="submission" date="2018-03" db="EMBL/GenBank/DDBJ databases">
        <authorList>
            <person name="Keele B.F."/>
        </authorList>
    </citation>
    <scope>NUCLEOTIDE SEQUENCE [LARGE SCALE GENOMIC DNA]</scope>
    <source>
        <strain evidence="1 2">D13</strain>
    </source>
</reference>
<dbReference type="AlphaFoldDB" id="A0A2P1PQP9"/>
<keyword evidence="2" id="KW-1185">Reference proteome</keyword>
<reference evidence="1 2" key="1">
    <citation type="submission" date="2018-03" db="EMBL/GenBank/DDBJ databases">
        <title>Ahniella affigens gen. nov., sp. nov., a gammaproteobacterium isolated from sandy soil near a stream.</title>
        <authorList>
            <person name="Ko Y."/>
            <person name="Kim J.-H."/>
        </authorList>
    </citation>
    <scope>NUCLEOTIDE SEQUENCE [LARGE SCALE GENOMIC DNA]</scope>
    <source>
        <strain evidence="1 2">D13</strain>
    </source>
</reference>
<evidence type="ECO:0000313" key="2">
    <source>
        <dbReference type="Proteomes" id="UP000241074"/>
    </source>
</evidence>
<name>A0A2P1PQP9_9GAMM</name>
<proteinExistence type="predicted"/>
<accession>A0A2P1PQP9</accession>
<dbReference type="KEGG" id="xba:C7S18_08210"/>
<protein>
    <submittedName>
        <fullName evidence="1">Uncharacterized protein</fullName>
    </submittedName>
</protein>
<dbReference type="EMBL" id="CP027860">
    <property type="protein sequence ID" value="AVP97177.1"/>
    <property type="molecule type" value="Genomic_DNA"/>
</dbReference>
<dbReference type="OrthoDB" id="6065028at2"/>
<gene>
    <name evidence="1" type="ORF">C7S18_08210</name>
</gene>
<dbReference type="Proteomes" id="UP000241074">
    <property type="component" value="Chromosome"/>
</dbReference>
<sequence length="65" mass="7400">MNPLYSFVVRIYRRNQDHIAGVVEDVKTGRAQPFHSITDLWGLVTQRSHWRKNPANPGTKQGSAP</sequence>
<organism evidence="1 2">
    <name type="scientific">Ahniella affigens</name>
    <dbReference type="NCBI Taxonomy" id="2021234"/>
    <lineage>
        <taxon>Bacteria</taxon>
        <taxon>Pseudomonadati</taxon>
        <taxon>Pseudomonadota</taxon>
        <taxon>Gammaproteobacteria</taxon>
        <taxon>Lysobacterales</taxon>
        <taxon>Rhodanobacteraceae</taxon>
        <taxon>Ahniella</taxon>
    </lineage>
</organism>
<dbReference type="RefSeq" id="WP_106891101.1">
    <property type="nucleotide sequence ID" value="NZ_CP027860.1"/>
</dbReference>